<accession>A0ACC1JJ87</accession>
<gene>
    <name evidence="1" type="ORF">IWQ57_006726</name>
</gene>
<evidence type="ECO:0000313" key="2">
    <source>
        <dbReference type="Proteomes" id="UP001140234"/>
    </source>
</evidence>
<sequence length="300" mass="31737">MAPLFLGHYTRLVFLGDSNVDNGNVLRMTGGTRPLPSAVYWRGRYCNGKAWCDHLGDMAGVPVVNLAHGCATIDNAIVAGTVPMPGGGRAKVPSVADQVDQLASPAGQLGPGDLVFVQVGSNDLNSLIDAGPTYRRKRDFSPALLAGRLAAAIERLCVHAGACTVVVLNVRPREDYPAVLALGDPRKREQTRQATAAFNAALRTSVDALRRALGRSHTIDVFDTYAFQKGIASDPAAYGIDPDTQTPCYDDAPAAMAGGAPQLRSPDSKLFVDGTHLAKRAQALLAADVARRVALLRTQV</sequence>
<proteinExistence type="predicted"/>
<comment type="caution">
    <text evidence="1">The sequence shown here is derived from an EMBL/GenBank/DDBJ whole genome shotgun (WGS) entry which is preliminary data.</text>
</comment>
<evidence type="ECO:0000313" key="1">
    <source>
        <dbReference type="EMBL" id="KAJ2758798.1"/>
    </source>
</evidence>
<dbReference type="Proteomes" id="UP001140234">
    <property type="component" value="Unassembled WGS sequence"/>
</dbReference>
<protein>
    <submittedName>
        <fullName evidence="1">Uncharacterized protein</fullName>
    </submittedName>
</protein>
<dbReference type="EMBL" id="JANBUJ010003998">
    <property type="protein sequence ID" value="KAJ2758798.1"/>
    <property type="molecule type" value="Genomic_DNA"/>
</dbReference>
<reference evidence="1" key="1">
    <citation type="submission" date="2022-07" db="EMBL/GenBank/DDBJ databases">
        <title>Phylogenomic reconstructions and comparative analyses of Kickxellomycotina fungi.</title>
        <authorList>
            <person name="Reynolds N.K."/>
            <person name="Stajich J.E."/>
            <person name="Barry K."/>
            <person name="Grigoriev I.V."/>
            <person name="Crous P."/>
            <person name="Smith M.E."/>
        </authorList>
    </citation>
    <scope>NUCLEOTIDE SEQUENCE</scope>
    <source>
        <strain evidence="1">CBS 109366</strain>
    </source>
</reference>
<organism evidence="1 2">
    <name type="scientific">Coemansia nantahalensis</name>
    <dbReference type="NCBI Taxonomy" id="2789366"/>
    <lineage>
        <taxon>Eukaryota</taxon>
        <taxon>Fungi</taxon>
        <taxon>Fungi incertae sedis</taxon>
        <taxon>Zoopagomycota</taxon>
        <taxon>Kickxellomycotina</taxon>
        <taxon>Kickxellomycetes</taxon>
        <taxon>Kickxellales</taxon>
        <taxon>Kickxellaceae</taxon>
        <taxon>Coemansia</taxon>
    </lineage>
</organism>
<name>A0ACC1JJ87_9FUNG</name>
<keyword evidence="2" id="KW-1185">Reference proteome</keyword>